<protein>
    <submittedName>
        <fullName evidence="2">Uncharacterized protein</fullName>
    </submittedName>
</protein>
<dbReference type="EMBL" id="NQVE01000131">
    <property type="protein sequence ID" value="RAL45510.1"/>
    <property type="molecule type" value="Genomic_DNA"/>
</dbReference>
<evidence type="ECO:0000313" key="3">
    <source>
        <dbReference type="Proteomes" id="UP000249390"/>
    </source>
</evidence>
<comment type="caution">
    <text evidence="2">The sequence shown here is derived from an EMBL/GenBank/DDBJ whole genome shotgun (WGS) entry which is preliminary data.</text>
</comment>
<dbReference type="Proteomes" id="UP000249390">
    <property type="component" value="Unassembled WGS sequence"/>
</dbReference>
<evidence type="ECO:0000256" key="1">
    <source>
        <dbReference type="SAM" id="MobiDB-lite"/>
    </source>
</evidence>
<sequence>MAIMHMFLVDITKDIQVEMDYTWSIDVATFNRSNIPRDVCDQEEEGAEDSGEEEKEPVGNQGDNPVVPFEATRTSPHAS</sequence>
<organism evidence="2 3">
    <name type="scientific">Cuscuta australis</name>
    <dbReference type="NCBI Taxonomy" id="267555"/>
    <lineage>
        <taxon>Eukaryota</taxon>
        <taxon>Viridiplantae</taxon>
        <taxon>Streptophyta</taxon>
        <taxon>Embryophyta</taxon>
        <taxon>Tracheophyta</taxon>
        <taxon>Spermatophyta</taxon>
        <taxon>Magnoliopsida</taxon>
        <taxon>eudicotyledons</taxon>
        <taxon>Gunneridae</taxon>
        <taxon>Pentapetalae</taxon>
        <taxon>asterids</taxon>
        <taxon>lamiids</taxon>
        <taxon>Solanales</taxon>
        <taxon>Convolvulaceae</taxon>
        <taxon>Cuscuteae</taxon>
        <taxon>Cuscuta</taxon>
        <taxon>Cuscuta subgen. Grammica</taxon>
        <taxon>Cuscuta sect. Cleistogrammica</taxon>
    </lineage>
</organism>
<dbReference type="AlphaFoldDB" id="A0A328DJT9"/>
<gene>
    <name evidence="2" type="ORF">DM860_016002</name>
</gene>
<reference evidence="2 3" key="1">
    <citation type="submission" date="2018-06" db="EMBL/GenBank/DDBJ databases">
        <title>The Genome of Cuscuta australis (Dodder) Provides Insight into the Evolution of Plant Parasitism.</title>
        <authorList>
            <person name="Liu H."/>
        </authorList>
    </citation>
    <scope>NUCLEOTIDE SEQUENCE [LARGE SCALE GENOMIC DNA]</scope>
    <source>
        <strain evidence="3">cv. Yunnan</strain>
        <tissue evidence="2">Vines</tissue>
    </source>
</reference>
<feature type="region of interest" description="Disordered" evidence="1">
    <location>
        <begin position="35"/>
        <end position="79"/>
    </location>
</feature>
<evidence type="ECO:0000313" key="2">
    <source>
        <dbReference type="EMBL" id="RAL45510.1"/>
    </source>
</evidence>
<feature type="compositionally biased region" description="Acidic residues" evidence="1">
    <location>
        <begin position="41"/>
        <end position="55"/>
    </location>
</feature>
<proteinExistence type="predicted"/>
<accession>A0A328DJT9</accession>
<name>A0A328DJT9_9ASTE</name>
<keyword evidence="3" id="KW-1185">Reference proteome</keyword>